<protein>
    <submittedName>
        <fullName evidence="1">Uncharacterized protein</fullName>
    </submittedName>
</protein>
<evidence type="ECO:0000313" key="2">
    <source>
        <dbReference type="Proteomes" id="UP000828390"/>
    </source>
</evidence>
<reference evidence="1" key="1">
    <citation type="journal article" date="2019" name="bioRxiv">
        <title>The Genome of the Zebra Mussel, Dreissena polymorpha: A Resource for Invasive Species Research.</title>
        <authorList>
            <person name="McCartney M.A."/>
            <person name="Auch B."/>
            <person name="Kono T."/>
            <person name="Mallez S."/>
            <person name="Zhang Y."/>
            <person name="Obille A."/>
            <person name="Becker A."/>
            <person name="Abrahante J.E."/>
            <person name="Garbe J."/>
            <person name="Badalamenti J.P."/>
            <person name="Herman A."/>
            <person name="Mangelson H."/>
            <person name="Liachko I."/>
            <person name="Sullivan S."/>
            <person name="Sone E.D."/>
            <person name="Koren S."/>
            <person name="Silverstein K.A.T."/>
            <person name="Beckman K.B."/>
            <person name="Gohl D.M."/>
        </authorList>
    </citation>
    <scope>NUCLEOTIDE SEQUENCE</scope>
    <source>
        <strain evidence="1">Duluth1</strain>
        <tissue evidence="1">Whole animal</tissue>
    </source>
</reference>
<dbReference type="Proteomes" id="UP000828390">
    <property type="component" value="Unassembled WGS sequence"/>
</dbReference>
<name>A0A9D4F2C7_DREPO</name>
<dbReference type="AlphaFoldDB" id="A0A9D4F2C7"/>
<organism evidence="1 2">
    <name type="scientific">Dreissena polymorpha</name>
    <name type="common">Zebra mussel</name>
    <name type="synonym">Mytilus polymorpha</name>
    <dbReference type="NCBI Taxonomy" id="45954"/>
    <lineage>
        <taxon>Eukaryota</taxon>
        <taxon>Metazoa</taxon>
        <taxon>Spiralia</taxon>
        <taxon>Lophotrochozoa</taxon>
        <taxon>Mollusca</taxon>
        <taxon>Bivalvia</taxon>
        <taxon>Autobranchia</taxon>
        <taxon>Heteroconchia</taxon>
        <taxon>Euheterodonta</taxon>
        <taxon>Imparidentia</taxon>
        <taxon>Neoheterodontei</taxon>
        <taxon>Myida</taxon>
        <taxon>Dreissenoidea</taxon>
        <taxon>Dreissenidae</taxon>
        <taxon>Dreissena</taxon>
    </lineage>
</organism>
<evidence type="ECO:0000313" key="1">
    <source>
        <dbReference type="EMBL" id="KAH3789748.1"/>
    </source>
</evidence>
<comment type="caution">
    <text evidence="1">The sequence shown here is derived from an EMBL/GenBank/DDBJ whole genome shotgun (WGS) entry which is preliminary data.</text>
</comment>
<reference evidence="1" key="2">
    <citation type="submission" date="2020-11" db="EMBL/GenBank/DDBJ databases">
        <authorList>
            <person name="McCartney M.A."/>
            <person name="Auch B."/>
            <person name="Kono T."/>
            <person name="Mallez S."/>
            <person name="Becker A."/>
            <person name="Gohl D.M."/>
            <person name="Silverstein K.A.T."/>
            <person name="Koren S."/>
            <person name="Bechman K.B."/>
            <person name="Herman A."/>
            <person name="Abrahante J.E."/>
            <person name="Garbe J."/>
        </authorList>
    </citation>
    <scope>NUCLEOTIDE SEQUENCE</scope>
    <source>
        <strain evidence="1">Duluth1</strain>
        <tissue evidence="1">Whole animal</tissue>
    </source>
</reference>
<keyword evidence="2" id="KW-1185">Reference proteome</keyword>
<gene>
    <name evidence="1" type="ORF">DPMN_167936</name>
</gene>
<sequence length="189" mass="21281">MTLRVLTRKNAPPLEAIFELVQAIIRINVLTKFNEDWTINAMPRTNILITFHEDGPINVASGVCARKNAPPLAAMANVFSKFHEDGPINVASRVLTRKNASPPAAMFFNQMEPFSNKSKRALGQMFLASFMKIRQYMWPLRGLTRENAPPPGGNVFQPTGTHYELFHEEWKINVASSVLTKQMLMTHAT</sequence>
<proteinExistence type="predicted"/>
<accession>A0A9D4F2C7</accession>
<dbReference type="EMBL" id="JAIWYP010000008">
    <property type="protein sequence ID" value="KAH3789748.1"/>
    <property type="molecule type" value="Genomic_DNA"/>
</dbReference>